<evidence type="ECO:0000313" key="3">
    <source>
        <dbReference type="EMBL" id="MFC6955048.1"/>
    </source>
</evidence>
<dbReference type="AlphaFoldDB" id="A0ABD5VKW2"/>
<gene>
    <name evidence="3" type="ORF">ACFQGB_19470</name>
</gene>
<feature type="domain" description="DUF8009" evidence="2">
    <location>
        <begin position="4"/>
        <end position="160"/>
    </location>
</feature>
<evidence type="ECO:0000313" key="4">
    <source>
        <dbReference type="Proteomes" id="UP001596395"/>
    </source>
</evidence>
<dbReference type="Proteomes" id="UP001596395">
    <property type="component" value="Unassembled WGS sequence"/>
</dbReference>
<dbReference type="InterPro" id="IPR058322">
    <property type="entry name" value="DUF8009"/>
</dbReference>
<evidence type="ECO:0000259" key="2">
    <source>
        <dbReference type="Pfam" id="PF26033"/>
    </source>
</evidence>
<comment type="caution">
    <text evidence="3">The sequence shown here is derived from an EMBL/GenBank/DDBJ whole genome shotgun (WGS) entry which is preliminary data.</text>
</comment>
<reference evidence="3 4" key="1">
    <citation type="journal article" date="2019" name="Int. J. Syst. Evol. Microbiol.">
        <title>The Global Catalogue of Microorganisms (GCM) 10K type strain sequencing project: providing services to taxonomists for standard genome sequencing and annotation.</title>
        <authorList>
            <consortium name="The Broad Institute Genomics Platform"/>
            <consortium name="The Broad Institute Genome Sequencing Center for Infectious Disease"/>
            <person name="Wu L."/>
            <person name="Ma J."/>
        </authorList>
    </citation>
    <scope>NUCLEOTIDE SEQUENCE [LARGE SCALE GENOMIC DNA]</scope>
    <source>
        <strain evidence="3 4">GX26</strain>
    </source>
</reference>
<proteinExistence type="predicted"/>
<dbReference type="EMBL" id="JBHSXN010000005">
    <property type="protein sequence ID" value="MFC6955048.1"/>
    <property type="molecule type" value="Genomic_DNA"/>
</dbReference>
<accession>A0ABD5VKW2</accession>
<sequence length="164" mass="18339">MPVESPDPRTVDVLVVHADDVVAALAATAQGRETVLRVTPPFRRRQRARIHVPGEMKPKQAVPPESNPAGETALSDGTDVDPLLVPADAFVDEHAPSFPRAPDTEPKPAESPEYDVEEHFDRHEDAVADWRERVPEHFRERTHVTGPNDERCEFEVRYLGAVKQ</sequence>
<name>A0ABD5VKW2_9EURY</name>
<keyword evidence="4" id="KW-1185">Reference proteome</keyword>
<evidence type="ECO:0000256" key="1">
    <source>
        <dbReference type="SAM" id="MobiDB-lite"/>
    </source>
</evidence>
<organism evidence="3 4">
    <name type="scientific">Halorubellus litoreus</name>
    <dbReference type="NCBI Taxonomy" id="755308"/>
    <lineage>
        <taxon>Archaea</taxon>
        <taxon>Methanobacteriati</taxon>
        <taxon>Methanobacteriota</taxon>
        <taxon>Stenosarchaea group</taxon>
        <taxon>Halobacteria</taxon>
        <taxon>Halobacteriales</taxon>
        <taxon>Halorubellaceae</taxon>
        <taxon>Halorubellus</taxon>
    </lineage>
</organism>
<protein>
    <recommendedName>
        <fullName evidence="2">DUF8009 domain-containing protein</fullName>
    </recommendedName>
</protein>
<dbReference type="Pfam" id="PF26033">
    <property type="entry name" value="DUF8009"/>
    <property type="match status" value="1"/>
</dbReference>
<feature type="region of interest" description="Disordered" evidence="1">
    <location>
        <begin position="51"/>
        <end position="118"/>
    </location>
</feature>
<dbReference type="RefSeq" id="WP_336351990.1">
    <property type="nucleotide sequence ID" value="NZ_JAZAQL010000005.1"/>
</dbReference>